<name>A0A9N9AVI3_9GLOM</name>
<feature type="non-terminal residue" evidence="1">
    <location>
        <position position="1"/>
    </location>
</feature>
<proteinExistence type="predicted"/>
<gene>
    <name evidence="1" type="ORF">DERYTH_LOCUS4823</name>
</gene>
<dbReference type="EMBL" id="CAJVPY010001910">
    <property type="protein sequence ID" value="CAG8541455.1"/>
    <property type="molecule type" value="Genomic_DNA"/>
</dbReference>
<organism evidence="1 2">
    <name type="scientific">Dentiscutata erythropus</name>
    <dbReference type="NCBI Taxonomy" id="1348616"/>
    <lineage>
        <taxon>Eukaryota</taxon>
        <taxon>Fungi</taxon>
        <taxon>Fungi incertae sedis</taxon>
        <taxon>Mucoromycota</taxon>
        <taxon>Glomeromycotina</taxon>
        <taxon>Glomeromycetes</taxon>
        <taxon>Diversisporales</taxon>
        <taxon>Gigasporaceae</taxon>
        <taxon>Dentiscutata</taxon>
    </lineage>
</organism>
<evidence type="ECO:0000313" key="2">
    <source>
        <dbReference type="Proteomes" id="UP000789405"/>
    </source>
</evidence>
<sequence>LSTRVTRVSQSLYQLQATLAGLNFWNNTASKLQPTIKNTSLF</sequence>
<evidence type="ECO:0000313" key="1">
    <source>
        <dbReference type="EMBL" id="CAG8541455.1"/>
    </source>
</evidence>
<keyword evidence="2" id="KW-1185">Reference proteome</keyword>
<protein>
    <submittedName>
        <fullName evidence="1">2766_t:CDS:1</fullName>
    </submittedName>
</protein>
<dbReference type="Proteomes" id="UP000789405">
    <property type="component" value="Unassembled WGS sequence"/>
</dbReference>
<dbReference type="AlphaFoldDB" id="A0A9N9AVI3"/>
<reference evidence="1" key="1">
    <citation type="submission" date="2021-06" db="EMBL/GenBank/DDBJ databases">
        <authorList>
            <person name="Kallberg Y."/>
            <person name="Tangrot J."/>
            <person name="Rosling A."/>
        </authorList>
    </citation>
    <scope>NUCLEOTIDE SEQUENCE</scope>
    <source>
        <strain evidence="1">MA453B</strain>
    </source>
</reference>
<comment type="caution">
    <text evidence="1">The sequence shown here is derived from an EMBL/GenBank/DDBJ whole genome shotgun (WGS) entry which is preliminary data.</text>
</comment>
<accession>A0A9N9AVI3</accession>